<dbReference type="PANTHER" id="PTHR11505">
    <property type="entry name" value="L1 TRANSPOSABLE ELEMENT-RELATED"/>
    <property type="match status" value="1"/>
</dbReference>
<protein>
    <recommendedName>
        <fullName evidence="4">LINE-1 type transposase domain-containing 1</fullName>
    </recommendedName>
</protein>
<evidence type="ECO:0000256" key="1">
    <source>
        <dbReference type="SAM" id="Coils"/>
    </source>
</evidence>
<dbReference type="InterPro" id="IPR042566">
    <property type="entry name" value="L1_C"/>
</dbReference>
<dbReference type="Gene3D" id="3.30.70.1820">
    <property type="entry name" value="L1 transposable element, RRM domain"/>
    <property type="match status" value="1"/>
</dbReference>
<accession>A0AAV2J0C9</accession>
<evidence type="ECO:0008006" key="4">
    <source>
        <dbReference type="Google" id="ProtNLM"/>
    </source>
</evidence>
<proteinExistence type="predicted"/>
<dbReference type="AlphaFoldDB" id="A0AAV2J0C9"/>
<organism evidence="2 3">
    <name type="scientific">Knipowitschia caucasica</name>
    <name type="common">Caucasian dwarf goby</name>
    <name type="synonym">Pomatoschistus caucasicus</name>
    <dbReference type="NCBI Taxonomy" id="637954"/>
    <lineage>
        <taxon>Eukaryota</taxon>
        <taxon>Metazoa</taxon>
        <taxon>Chordata</taxon>
        <taxon>Craniata</taxon>
        <taxon>Vertebrata</taxon>
        <taxon>Euteleostomi</taxon>
        <taxon>Actinopterygii</taxon>
        <taxon>Neopterygii</taxon>
        <taxon>Teleostei</taxon>
        <taxon>Neoteleostei</taxon>
        <taxon>Acanthomorphata</taxon>
        <taxon>Gobiaria</taxon>
        <taxon>Gobiiformes</taxon>
        <taxon>Gobioidei</taxon>
        <taxon>Gobiidae</taxon>
        <taxon>Gobiinae</taxon>
        <taxon>Knipowitschia</taxon>
    </lineage>
</organism>
<reference evidence="2 3" key="1">
    <citation type="submission" date="2024-04" db="EMBL/GenBank/DDBJ databases">
        <authorList>
            <person name="Waldvogel A.-M."/>
            <person name="Schoenle A."/>
        </authorList>
    </citation>
    <scope>NUCLEOTIDE SEQUENCE [LARGE SCALE GENOMIC DNA]</scope>
</reference>
<evidence type="ECO:0000313" key="2">
    <source>
        <dbReference type="EMBL" id="CAL1570175.1"/>
    </source>
</evidence>
<keyword evidence="3" id="KW-1185">Reference proteome</keyword>
<gene>
    <name evidence="2" type="ORF">KC01_LOCUS2510</name>
</gene>
<keyword evidence="1" id="KW-0175">Coiled coil</keyword>
<dbReference type="Proteomes" id="UP001497482">
    <property type="component" value="Chromosome 10"/>
</dbReference>
<dbReference type="InterPro" id="IPR004244">
    <property type="entry name" value="Transposase_22"/>
</dbReference>
<dbReference type="Gene3D" id="3.30.250.20">
    <property type="entry name" value="L1 transposable element, C-terminal domain"/>
    <property type="match status" value="1"/>
</dbReference>
<evidence type="ECO:0000313" key="3">
    <source>
        <dbReference type="Proteomes" id="UP001497482"/>
    </source>
</evidence>
<sequence length="277" mass="31172">MPPKKGKEAQELEVSTSLTSTITDLLTEKLAEHKAEFLAEVRDIYTKYESKLENIETSVDDHELRITGLEQFADSTSTDLMAMQATLTTVVAENAKLRAKVSDLEGRSRRNNIRIIGLPENIEGSTPTAFFSQLLFDTLGLDILKSPPELDRAHRTLAAKPGPSGKPRPVVICFHDFKTRELVVQSARKLRGKLKYNDAPFLIFEDYSPEVLEQRTPYRDIMKKLYGMGLKPALRYPARLFVVLDGGSKKFLPSLKEATDFADSWARQHSTSPTEQD</sequence>
<name>A0AAV2J0C9_KNICA</name>
<dbReference type="EMBL" id="OZ035832">
    <property type="protein sequence ID" value="CAL1570175.1"/>
    <property type="molecule type" value="Genomic_DNA"/>
</dbReference>
<feature type="coiled-coil region" evidence="1">
    <location>
        <begin position="38"/>
        <end position="65"/>
    </location>
</feature>